<evidence type="ECO:0000256" key="4">
    <source>
        <dbReference type="PROSITE-ProRule" id="PRU00723"/>
    </source>
</evidence>
<dbReference type="InterPro" id="IPR012677">
    <property type="entry name" value="Nucleotide-bd_a/b_plait_sf"/>
</dbReference>
<feature type="zinc finger region" description="C3H1-type" evidence="4">
    <location>
        <begin position="210"/>
        <end position="238"/>
    </location>
</feature>
<dbReference type="VEuPathDB" id="FungiDB:JI435_060390"/>
<dbReference type="CDD" id="cd14688">
    <property type="entry name" value="bZIP_YAP"/>
    <property type="match status" value="1"/>
</dbReference>
<dbReference type="PANTHER" id="PTHR14398">
    <property type="entry name" value="RNA RECOGNITION RRM/RNP DOMAIN"/>
    <property type="match status" value="1"/>
</dbReference>
<evidence type="ECO:0000256" key="5">
    <source>
        <dbReference type="SAM" id="Coils"/>
    </source>
</evidence>
<reference evidence="10" key="1">
    <citation type="journal article" date="2007" name="Plant Cell">
        <title>Dothideomycete-plant interactions illuminated by genome sequencing and EST analysis of the wheat pathogen Stagonospora nodorum.</title>
        <authorList>
            <person name="Hane J.K."/>
            <person name="Lowe R.G."/>
            <person name="Solomon P.S."/>
            <person name="Tan K.C."/>
            <person name="Schoch C.L."/>
            <person name="Spatafora J.W."/>
            <person name="Crous P.W."/>
            <person name="Kodira C."/>
            <person name="Birren B.W."/>
            <person name="Galagan J.E."/>
            <person name="Torriani S.F."/>
            <person name="McDonald B.A."/>
            <person name="Oliver R.P."/>
        </authorList>
    </citation>
    <scope>NUCLEOTIDE SEQUENCE [LARGE SCALE GENOMIC DNA]</scope>
    <source>
        <strain evidence="10">SN15 / ATCC MYA-4574 / FGSC 10173</strain>
    </source>
</reference>
<accession>Q0UQC5</accession>
<feature type="region of interest" description="Disordered" evidence="6">
    <location>
        <begin position="77"/>
        <end position="96"/>
    </location>
</feature>
<dbReference type="InterPro" id="IPR002483">
    <property type="entry name" value="PWI_dom"/>
</dbReference>
<feature type="domain" description="RRM" evidence="7">
    <location>
        <begin position="286"/>
        <end position="358"/>
    </location>
</feature>
<sequence>MLLRDEDSDAFRDWLLPKVEKICDADSAVLADYVVALVSANTTERGLKKNCLESLEDFLQDNTAPLVDDIARDESDSHYNAASNGSRPIKQATGRGGIHTLQGGAAAFRPQHALPAFAPMPTAPGFPPVPTTNGLPPRPTASGLPPRPMSNMPTMPNMANLPPPPPGPMPFEMMNNPMAFMSMMAAMSTNMGGIPPLPLVNTQGSHAGGRSRVGKCYNYHEKGFCALGSLCAFEHGDGDDIPQAVPEYDPDQPSLGSNRTRHGGGKAVKARAPFSMLGPSYDHTNTTLVVEQIPTEKLREKDVRAFFSEFGTVVDVQMHTFKSLAIVKFEDNAAATRAYMSPKAVFENRFVKVYWYKQGYGEGAFDGEVEMGDGDGNDFYMQDDRLNPEEIAKRQAEAQKAFEERRKKTQEADAKAAEIERRLKENDVETKQIRQQLAELGVDYDDGMHKEQSPGLANLALEAENLFTLKEAPSMGRGYGFPLRGIRRGRGTRRAGYLGRTSKSSVKRLDNRPRRLAVSDIEKDTPRDEALRQYLMPDVVILTFEYRYQAETFLDNSHQILDVGELVLAWVPNDAFGGLPVSTTTKEPEAAANNEFHVNDDTNGNDDDSDSSATAEEQIKVEAEEDEHVEQDFDVADDADDFL</sequence>
<feature type="region of interest" description="Disordered" evidence="6">
    <location>
        <begin position="595"/>
        <end position="643"/>
    </location>
</feature>
<dbReference type="PROSITE" id="PS50102">
    <property type="entry name" value="RRM"/>
    <property type="match status" value="1"/>
</dbReference>
<organism evidence="9 10">
    <name type="scientific">Phaeosphaeria nodorum (strain SN15 / ATCC MYA-4574 / FGSC 10173)</name>
    <name type="common">Glume blotch fungus</name>
    <name type="synonym">Parastagonospora nodorum</name>
    <dbReference type="NCBI Taxonomy" id="321614"/>
    <lineage>
        <taxon>Eukaryota</taxon>
        <taxon>Fungi</taxon>
        <taxon>Dikarya</taxon>
        <taxon>Ascomycota</taxon>
        <taxon>Pezizomycotina</taxon>
        <taxon>Dothideomycetes</taxon>
        <taxon>Pleosporomycetidae</taxon>
        <taxon>Pleosporales</taxon>
        <taxon>Pleosporineae</taxon>
        <taxon>Phaeosphaeriaceae</taxon>
        <taxon>Parastagonospora</taxon>
    </lineage>
</organism>
<dbReference type="Pfam" id="PF00076">
    <property type="entry name" value="RRM_1"/>
    <property type="match status" value="1"/>
</dbReference>
<dbReference type="InterPro" id="IPR045137">
    <property type="entry name" value="RBM26/27"/>
</dbReference>
<dbReference type="PANTHER" id="PTHR14398:SF0">
    <property type="entry name" value="ZINC FINGER PROTEIN SWM"/>
    <property type="match status" value="1"/>
</dbReference>
<evidence type="ECO:0000259" key="8">
    <source>
        <dbReference type="PROSITE" id="PS50103"/>
    </source>
</evidence>
<evidence type="ECO:0008006" key="11">
    <source>
        <dbReference type="Google" id="ProtNLM"/>
    </source>
</evidence>
<dbReference type="Gene3D" id="3.30.70.330">
    <property type="match status" value="1"/>
</dbReference>
<protein>
    <recommendedName>
        <fullName evidence="11">C3H1-type domain-containing protein</fullName>
    </recommendedName>
</protein>
<dbReference type="GO" id="GO:0003723">
    <property type="term" value="F:RNA binding"/>
    <property type="evidence" value="ECO:0000318"/>
    <property type="project" value="GO_Central"/>
</dbReference>
<dbReference type="SMART" id="SM00360">
    <property type="entry name" value="RRM"/>
    <property type="match status" value="1"/>
</dbReference>
<dbReference type="InParanoid" id="Q0UQC5"/>
<dbReference type="InterPro" id="IPR000504">
    <property type="entry name" value="RRM_dom"/>
</dbReference>
<dbReference type="Proteomes" id="UP000001055">
    <property type="component" value="Unassembled WGS sequence"/>
</dbReference>
<dbReference type="STRING" id="321614.Q0UQC5"/>
<dbReference type="RefSeq" id="XP_001796427.1">
    <property type="nucleotide sequence ID" value="XM_001796375.1"/>
</dbReference>
<dbReference type="AlphaFoldDB" id="Q0UQC5"/>
<dbReference type="InterPro" id="IPR000571">
    <property type="entry name" value="Znf_CCCH"/>
</dbReference>
<dbReference type="InterPro" id="IPR035979">
    <property type="entry name" value="RBD_domain_sf"/>
</dbReference>
<comment type="function">
    <text evidence="2">May be involved in the turnover of nuclear polyadenylated (pA+) RNA.</text>
</comment>
<keyword evidence="4" id="KW-0479">Metal-binding</keyword>
<dbReference type="Pfam" id="PF01480">
    <property type="entry name" value="PWI"/>
    <property type="match status" value="1"/>
</dbReference>
<keyword evidence="5" id="KW-0175">Coiled coil</keyword>
<evidence type="ECO:0000259" key="7">
    <source>
        <dbReference type="PROSITE" id="PS50102"/>
    </source>
</evidence>
<keyword evidence="1 3" id="KW-0694">RNA-binding</keyword>
<dbReference type="SUPFAM" id="SSF54928">
    <property type="entry name" value="RNA-binding domain, RBD"/>
    <property type="match status" value="1"/>
</dbReference>
<dbReference type="GeneID" id="5973304"/>
<keyword evidence="4" id="KW-0863">Zinc-finger</keyword>
<evidence type="ECO:0000313" key="10">
    <source>
        <dbReference type="Proteomes" id="UP000001055"/>
    </source>
</evidence>
<feature type="coiled-coil region" evidence="5">
    <location>
        <begin position="393"/>
        <end position="427"/>
    </location>
</feature>
<dbReference type="KEGG" id="pno:SNOG_06039"/>
<proteinExistence type="predicted"/>
<evidence type="ECO:0000256" key="2">
    <source>
        <dbReference type="ARBA" id="ARBA00043866"/>
    </source>
</evidence>
<feature type="compositionally biased region" description="Acidic residues" evidence="6">
    <location>
        <begin position="623"/>
        <end position="643"/>
    </location>
</feature>
<evidence type="ECO:0000256" key="1">
    <source>
        <dbReference type="ARBA" id="ARBA00022884"/>
    </source>
</evidence>
<dbReference type="EMBL" id="CH445332">
    <property type="protein sequence ID" value="EAT87103.2"/>
    <property type="molecule type" value="Genomic_DNA"/>
</dbReference>
<dbReference type="PROSITE" id="PS50103">
    <property type="entry name" value="ZF_C3H1"/>
    <property type="match status" value="1"/>
</dbReference>
<dbReference type="eggNOG" id="KOG2135">
    <property type="taxonomic scope" value="Eukaryota"/>
</dbReference>
<dbReference type="CDD" id="cd12257">
    <property type="entry name" value="RRM1_RBM26_like"/>
    <property type="match status" value="1"/>
</dbReference>
<feature type="domain" description="C3H1-type" evidence="8">
    <location>
        <begin position="210"/>
        <end position="238"/>
    </location>
</feature>
<keyword evidence="4" id="KW-0862">Zinc</keyword>
<dbReference type="GO" id="GO:0008270">
    <property type="term" value="F:zinc ion binding"/>
    <property type="evidence" value="ECO:0007669"/>
    <property type="project" value="UniProtKB-KW"/>
</dbReference>
<gene>
    <name evidence="9" type="ORF">SNOG_06039</name>
</gene>
<name>Q0UQC5_PHANO</name>
<evidence type="ECO:0000256" key="6">
    <source>
        <dbReference type="SAM" id="MobiDB-lite"/>
    </source>
</evidence>
<dbReference type="FunFam" id="3.30.70.330:FF:000647">
    <property type="entry name" value="CCCH zinc finger and RRM domain protein"/>
    <property type="match status" value="1"/>
</dbReference>
<dbReference type="GO" id="GO:0005634">
    <property type="term" value="C:nucleus"/>
    <property type="evidence" value="ECO:0000318"/>
    <property type="project" value="GO_Central"/>
</dbReference>
<evidence type="ECO:0000313" key="9">
    <source>
        <dbReference type="EMBL" id="EAT87103.2"/>
    </source>
</evidence>
<evidence type="ECO:0000256" key="3">
    <source>
        <dbReference type="PROSITE-ProRule" id="PRU00176"/>
    </source>
</evidence>
<dbReference type="HOGENOM" id="CLU_017928_1_0_1"/>